<dbReference type="CDD" id="cd07377">
    <property type="entry name" value="WHTH_GntR"/>
    <property type="match status" value="1"/>
</dbReference>
<dbReference type="RefSeq" id="WP_121624339.1">
    <property type="nucleotide sequence ID" value="NZ_JACIIW010000003.1"/>
</dbReference>
<keyword evidence="3" id="KW-0804">Transcription</keyword>
<name>A0A3L7A7F6_9HYPH</name>
<dbReference type="Proteomes" id="UP000269692">
    <property type="component" value="Unassembled WGS sequence"/>
</dbReference>
<dbReference type="PROSITE" id="PS50949">
    <property type="entry name" value="HTH_GNTR"/>
    <property type="match status" value="1"/>
</dbReference>
<dbReference type="InterPro" id="IPR036390">
    <property type="entry name" value="WH_DNA-bd_sf"/>
</dbReference>
<gene>
    <name evidence="5" type="ORF">D9R14_15925</name>
</gene>
<dbReference type="PANTHER" id="PTHR43537">
    <property type="entry name" value="TRANSCRIPTIONAL REGULATOR, GNTR FAMILY"/>
    <property type="match status" value="1"/>
</dbReference>
<dbReference type="Gene3D" id="1.10.10.10">
    <property type="entry name" value="Winged helix-like DNA-binding domain superfamily/Winged helix DNA-binding domain"/>
    <property type="match status" value="1"/>
</dbReference>
<organism evidence="5 6">
    <name type="scientific">Xanthobacter tagetidis</name>
    <dbReference type="NCBI Taxonomy" id="60216"/>
    <lineage>
        <taxon>Bacteria</taxon>
        <taxon>Pseudomonadati</taxon>
        <taxon>Pseudomonadota</taxon>
        <taxon>Alphaproteobacteria</taxon>
        <taxon>Hyphomicrobiales</taxon>
        <taxon>Xanthobacteraceae</taxon>
        <taxon>Xanthobacter</taxon>
    </lineage>
</organism>
<dbReference type="PANTHER" id="PTHR43537:SF24">
    <property type="entry name" value="GLUCONATE OPERON TRANSCRIPTIONAL REPRESSOR"/>
    <property type="match status" value="1"/>
</dbReference>
<dbReference type="SMART" id="SM00345">
    <property type="entry name" value="HTH_GNTR"/>
    <property type="match status" value="1"/>
</dbReference>
<dbReference type="InterPro" id="IPR011711">
    <property type="entry name" value="GntR_C"/>
</dbReference>
<dbReference type="InterPro" id="IPR008920">
    <property type="entry name" value="TF_FadR/GntR_C"/>
</dbReference>
<protein>
    <submittedName>
        <fullName evidence="5">GntR family transcriptional regulator</fullName>
    </submittedName>
</protein>
<keyword evidence="6" id="KW-1185">Reference proteome</keyword>
<dbReference type="InterPro" id="IPR036388">
    <property type="entry name" value="WH-like_DNA-bd_sf"/>
</dbReference>
<dbReference type="OrthoDB" id="7846328at2"/>
<evidence type="ECO:0000259" key="4">
    <source>
        <dbReference type="PROSITE" id="PS50949"/>
    </source>
</evidence>
<dbReference type="GO" id="GO:0003677">
    <property type="term" value="F:DNA binding"/>
    <property type="evidence" value="ECO:0007669"/>
    <property type="project" value="UniProtKB-KW"/>
</dbReference>
<dbReference type="GO" id="GO:0003700">
    <property type="term" value="F:DNA-binding transcription factor activity"/>
    <property type="evidence" value="ECO:0007669"/>
    <property type="project" value="InterPro"/>
</dbReference>
<dbReference type="EMBL" id="RCTF01000014">
    <property type="protein sequence ID" value="RLP75780.1"/>
    <property type="molecule type" value="Genomic_DNA"/>
</dbReference>
<evidence type="ECO:0000256" key="1">
    <source>
        <dbReference type="ARBA" id="ARBA00023015"/>
    </source>
</evidence>
<dbReference type="SUPFAM" id="SSF46785">
    <property type="entry name" value="Winged helix' DNA-binding domain"/>
    <property type="match status" value="1"/>
</dbReference>
<accession>A0A3L7A7F6</accession>
<dbReference type="Pfam" id="PF00392">
    <property type="entry name" value="GntR"/>
    <property type="match status" value="1"/>
</dbReference>
<feature type="domain" description="HTH gntR-type" evidence="4">
    <location>
        <begin position="11"/>
        <end position="78"/>
    </location>
</feature>
<dbReference type="Pfam" id="PF07729">
    <property type="entry name" value="FCD"/>
    <property type="match status" value="1"/>
</dbReference>
<evidence type="ECO:0000313" key="5">
    <source>
        <dbReference type="EMBL" id="RLP75780.1"/>
    </source>
</evidence>
<keyword evidence="2" id="KW-0238">DNA-binding</keyword>
<keyword evidence="1" id="KW-0805">Transcription regulation</keyword>
<evidence type="ECO:0000256" key="2">
    <source>
        <dbReference type="ARBA" id="ARBA00023125"/>
    </source>
</evidence>
<dbReference type="Gene3D" id="1.20.120.530">
    <property type="entry name" value="GntR ligand-binding domain-like"/>
    <property type="match status" value="1"/>
</dbReference>
<dbReference type="SUPFAM" id="SSF48008">
    <property type="entry name" value="GntR ligand-binding domain-like"/>
    <property type="match status" value="1"/>
</dbReference>
<reference evidence="5 6" key="1">
    <citation type="submission" date="2018-10" db="EMBL/GenBank/DDBJ databases">
        <title>Xanthobacter tagetidis genome sequencing and assembly.</title>
        <authorList>
            <person name="Maclea K.S."/>
            <person name="Goen A.E."/>
            <person name="Fatima S.A."/>
        </authorList>
    </citation>
    <scope>NUCLEOTIDE SEQUENCE [LARGE SCALE GENOMIC DNA]</scope>
    <source>
        <strain evidence="5 6">ATCC 700314</strain>
    </source>
</reference>
<evidence type="ECO:0000256" key="3">
    <source>
        <dbReference type="ARBA" id="ARBA00023163"/>
    </source>
</evidence>
<dbReference type="InterPro" id="IPR000524">
    <property type="entry name" value="Tscrpt_reg_HTH_GntR"/>
</dbReference>
<dbReference type="AlphaFoldDB" id="A0A3L7A7F6"/>
<evidence type="ECO:0000313" key="6">
    <source>
        <dbReference type="Proteomes" id="UP000269692"/>
    </source>
</evidence>
<dbReference type="SMART" id="SM00895">
    <property type="entry name" value="FCD"/>
    <property type="match status" value="1"/>
</dbReference>
<comment type="caution">
    <text evidence="5">The sequence shown here is derived from an EMBL/GenBank/DDBJ whole genome shotgun (WGS) entry which is preliminary data.</text>
</comment>
<sequence>MRPSDLRVSPKTVQQQAVEKLRSAIIAGIFKPGDRLVEVDLCGMLGVSRPSVREALRSLEAERLVSIIPNRGPQVPILTLEHAGEIYQVRALLEGEAAALCARNATPADVKAMTAALAAFAKAVRADDAEGRIAATADFYREITRVCGNRIIEETLQGLLARINFLRARSMSLPDRGKQSHAEMKAILDAVEKADPEAARAAAVRHVEEAHRAARLAFEAAPEPAKAAARA</sequence>
<proteinExistence type="predicted"/>